<dbReference type="GO" id="GO:0005737">
    <property type="term" value="C:cytoplasm"/>
    <property type="evidence" value="ECO:0007669"/>
    <property type="project" value="TreeGrafter"/>
</dbReference>
<feature type="domain" description="GED" evidence="3">
    <location>
        <begin position="614"/>
        <end position="700"/>
    </location>
</feature>
<dbReference type="InterPro" id="IPR000375">
    <property type="entry name" value="Dynamin_stalk"/>
</dbReference>
<dbReference type="GO" id="GO:0005874">
    <property type="term" value="C:microtubule"/>
    <property type="evidence" value="ECO:0007669"/>
    <property type="project" value="TreeGrafter"/>
</dbReference>
<dbReference type="SUPFAM" id="SSF52540">
    <property type="entry name" value="P-loop containing nucleoside triphosphate hydrolases"/>
    <property type="match status" value="1"/>
</dbReference>
<evidence type="ECO:0000313" key="9">
    <source>
        <dbReference type="Proteomes" id="UP000663829"/>
    </source>
</evidence>
<dbReference type="EMBL" id="CAJOBC010055474">
    <property type="protein sequence ID" value="CAF4191628.1"/>
    <property type="molecule type" value="Genomic_DNA"/>
</dbReference>
<dbReference type="AlphaFoldDB" id="A0A815G6I8"/>
<dbReference type="SMART" id="SM00053">
    <property type="entry name" value="DYNc"/>
    <property type="match status" value="1"/>
</dbReference>
<dbReference type="GO" id="GO:0008017">
    <property type="term" value="F:microtubule binding"/>
    <property type="evidence" value="ECO:0007669"/>
    <property type="project" value="TreeGrafter"/>
</dbReference>
<dbReference type="PROSITE" id="PS51388">
    <property type="entry name" value="GED"/>
    <property type="match status" value="1"/>
</dbReference>
<dbReference type="EMBL" id="CAJNOQ010014109">
    <property type="protein sequence ID" value="CAF1335073.1"/>
    <property type="molecule type" value="Genomic_DNA"/>
</dbReference>
<dbReference type="PANTHER" id="PTHR11566:SF173">
    <property type="entry name" value="DYNAMIN-RELATED PROTEIN 4C"/>
    <property type="match status" value="1"/>
</dbReference>
<dbReference type="PRINTS" id="PR00195">
    <property type="entry name" value="DYNAMIN"/>
</dbReference>
<organism evidence="6 9">
    <name type="scientific">Didymodactylos carnosus</name>
    <dbReference type="NCBI Taxonomy" id="1234261"/>
    <lineage>
        <taxon>Eukaryota</taxon>
        <taxon>Metazoa</taxon>
        <taxon>Spiralia</taxon>
        <taxon>Gnathifera</taxon>
        <taxon>Rotifera</taxon>
        <taxon>Eurotatoria</taxon>
        <taxon>Bdelloidea</taxon>
        <taxon>Philodinida</taxon>
        <taxon>Philodinidae</taxon>
        <taxon>Didymodactylos</taxon>
    </lineage>
</organism>
<keyword evidence="2" id="KW-0342">GTP-binding</keyword>
<dbReference type="Proteomes" id="UP000682733">
    <property type="component" value="Unassembled WGS sequence"/>
</dbReference>
<dbReference type="GO" id="GO:0016020">
    <property type="term" value="C:membrane"/>
    <property type="evidence" value="ECO:0007669"/>
    <property type="project" value="TreeGrafter"/>
</dbReference>
<dbReference type="Proteomes" id="UP000663829">
    <property type="component" value="Unassembled WGS sequence"/>
</dbReference>
<keyword evidence="1" id="KW-0547">Nucleotide-binding</keyword>
<name>A0A815G6I8_9BILA</name>
<dbReference type="InterPro" id="IPR020850">
    <property type="entry name" value="GED_dom"/>
</dbReference>
<dbReference type="PROSITE" id="PS51718">
    <property type="entry name" value="G_DYNAMIN_2"/>
    <property type="match status" value="1"/>
</dbReference>
<dbReference type="Gene3D" id="3.40.50.300">
    <property type="entry name" value="P-loop containing nucleotide triphosphate hydrolases"/>
    <property type="match status" value="1"/>
</dbReference>
<reference evidence="6" key="1">
    <citation type="submission" date="2021-02" db="EMBL/GenBank/DDBJ databases">
        <authorList>
            <person name="Nowell W R."/>
        </authorList>
    </citation>
    <scope>NUCLEOTIDE SEQUENCE</scope>
</reference>
<evidence type="ECO:0000256" key="1">
    <source>
        <dbReference type="ARBA" id="ARBA00022741"/>
    </source>
</evidence>
<dbReference type="Pfam" id="PF00350">
    <property type="entry name" value="Dynamin_N"/>
    <property type="match status" value="1"/>
</dbReference>
<dbReference type="InterPro" id="IPR001401">
    <property type="entry name" value="Dynamin_GTPase"/>
</dbReference>
<evidence type="ECO:0000313" key="5">
    <source>
        <dbReference type="EMBL" id="CAF0950644.1"/>
    </source>
</evidence>
<dbReference type="GO" id="GO:0003924">
    <property type="term" value="F:GTPase activity"/>
    <property type="evidence" value="ECO:0007669"/>
    <property type="project" value="InterPro"/>
</dbReference>
<sequence>MFWRKESSVKLSNELHSSDKSQVYLVTELNKDEYRHRLDALDLMREILNEEKINLPEIVVAGDQSVGKSSVLEALSGIQLPRAQNICTRCPLELRLKNSMNDAEYATIRCKGEEEEKITDLDDISQYVKRLTQTLAGDGVNVSSDPIYLTVYKQNIPDLTLIDLPGITRNPLPGQSKDIYKQIITLIDKYIQPETAIVLHVIPASVDFTTSESVKISKNYDPEGKRQLIAVSKIDKFDKGIGEKLQGKGPGSMKLEFGCVAVLNRSPEEIEEEISFEEMKQREKAFFKKNHHAFHQVPEELLGSDQLVKKLADIQQDIIRSTFPKIIEEIKQKLREKKIELSALPVAITSELECWTKFNELTTLYRIAINTKVNGEYGNEPMNDLRTVNVFNFDEKESIYWENKLTLPSEQPPTKHVTDERIAYHFYKFQVDCQNKIQSCFADFFHPIYCEKVLKLLEETAGVSLPNFPSFQVISRLYQQEKYRLRTPCLELVKRSKEYLKTILIRLFDKVFTTVNYPRLSERLKDLILDHIDTAEEKCFERVNEMLDIEERVFTLNHYYMDTVNKIKLKQKKYEEDNEFPDGTNKNGQSDDAIYKIDNTKINFAEVSNEKMAAFDIQIAMFSYCKVVQKRVCDNVAQYCYYYFITKCALVIDTKLNTSCISADLFKLMIEPAEITKKRNKLEESIRKFAEALRVGQESM</sequence>
<dbReference type="InterPro" id="IPR045063">
    <property type="entry name" value="Dynamin_N"/>
</dbReference>
<dbReference type="Proteomes" id="UP000677228">
    <property type="component" value="Unassembled WGS sequence"/>
</dbReference>
<comment type="caution">
    <text evidence="6">The sequence shown here is derived from an EMBL/GenBank/DDBJ whole genome shotgun (WGS) entry which is preliminary data.</text>
</comment>
<dbReference type="Proteomes" id="UP000681722">
    <property type="component" value="Unassembled WGS sequence"/>
</dbReference>
<dbReference type="CDD" id="cd08771">
    <property type="entry name" value="DLP_1"/>
    <property type="match status" value="1"/>
</dbReference>
<keyword evidence="9" id="KW-1185">Reference proteome</keyword>
<dbReference type="InterPro" id="IPR027417">
    <property type="entry name" value="P-loop_NTPase"/>
</dbReference>
<dbReference type="EMBL" id="CAJOBA010004818">
    <property type="protein sequence ID" value="CAF3724866.1"/>
    <property type="molecule type" value="Genomic_DNA"/>
</dbReference>
<proteinExistence type="predicted"/>
<evidence type="ECO:0000313" key="8">
    <source>
        <dbReference type="EMBL" id="CAF4191628.1"/>
    </source>
</evidence>
<evidence type="ECO:0000313" key="6">
    <source>
        <dbReference type="EMBL" id="CAF1335073.1"/>
    </source>
</evidence>
<dbReference type="OrthoDB" id="5061070at2759"/>
<protein>
    <submittedName>
        <fullName evidence="6">Uncharacterized protein</fullName>
    </submittedName>
</protein>
<dbReference type="EMBL" id="CAJNOK010004812">
    <property type="protein sequence ID" value="CAF0950644.1"/>
    <property type="molecule type" value="Genomic_DNA"/>
</dbReference>
<evidence type="ECO:0000256" key="2">
    <source>
        <dbReference type="ARBA" id="ARBA00023134"/>
    </source>
</evidence>
<accession>A0A815G6I8</accession>
<dbReference type="InterPro" id="IPR030381">
    <property type="entry name" value="G_DYNAMIN_dom"/>
</dbReference>
<feature type="domain" description="Dynamin-type G" evidence="4">
    <location>
        <begin position="52"/>
        <end position="324"/>
    </location>
</feature>
<dbReference type="Pfam" id="PF02212">
    <property type="entry name" value="GED"/>
    <property type="match status" value="1"/>
</dbReference>
<gene>
    <name evidence="6" type="ORF">GPM918_LOCUS30146</name>
    <name evidence="5" type="ORF">OVA965_LOCUS12136</name>
    <name evidence="8" type="ORF">SRO942_LOCUS30751</name>
    <name evidence="7" type="ORF">TMI583_LOCUS12141</name>
</gene>
<evidence type="ECO:0000259" key="4">
    <source>
        <dbReference type="PROSITE" id="PS51718"/>
    </source>
</evidence>
<dbReference type="InterPro" id="IPR022812">
    <property type="entry name" value="Dynamin"/>
</dbReference>
<dbReference type="PANTHER" id="PTHR11566">
    <property type="entry name" value="DYNAMIN"/>
    <property type="match status" value="1"/>
</dbReference>
<dbReference type="GO" id="GO:0005525">
    <property type="term" value="F:GTP binding"/>
    <property type="evidence" value="ECO:0007669"/>
    <property type="project" value="InterPro"/>
</dbReference>
<evidence type="ECO:0000313" key="7">
    <source>
        <dbReference type="EMBL" id="CAF3724866.1"/>
    </source>
</evidence>
<dbReference type="Pfam" id="PF01031">
    <property type="entry name" value="Dynamin_M"/>
    <property type="match status" value="1"/>
</dbReference>
<evidence type="ECO:0000259" key="3">
    <source>
        <dbReference type="PROSITE" id="PS51388"/>
    </source>
</evidence>
<dbReference type="InterPro" id="IPR003130">
    <property type="entry name" value="GED"/>
</dbReference>
<dbReference type="Gene3D" id="1.20.120.1240">
    <property type="entry name" value="Dynamin, middle domain"/>
    <property type="match status" value="1"/>
</dbReference>